<evidence type="ECO:0000313" key="1">
    <source>
        <dbReference type="EMBL" id="SDG23353.1"/>
    </source>
</evidence>
<dbReference type="RefSeq" id="WP_092695018.1">
    <property type="nucleotide sequence ID" value="NZ_FNBK01000019.1"/>
</dbReference>
<protein>
    <recommendedName>
        <fullName evidence="3">Methyltransferase</fullName>
    </recommendedName>
</protein>
<keyword evidence="2" id="KW-1185">Reference proteome</keyword>
<evidence type="ECO:0000313" key="2">
    <source>
        <dbReference type="Proteomes" id="UP000199076"/>
    </source>
</evidence>
<reference evidence="2" key="1">
    <citation type="submission" date="2016-10" db="EMBL/GenBank/DDBJ databases">
        <authorList>
            <person name="Varghese N."/>
            <person name="Submissions S."/>
        </authorList>
    </citation>
    <scope>NUCLEOTIDE SEQUENCE [LARGE SCALE GENOMIC DNA]</scope>
    <source>
        <strain evidence="2">IBRC-M 10760</strain>
    </source>
</reference>
<dbReference type="Proteomes" id="UP000199076">
    <property type="component" value="Unassembled WGS sequence"/>
</dbReference>
<dbReference type="Gene3D" id="3.40.50.150">
    <property type="entry name" value="Vaccinia Virus protein VP39"/>
    <property type="match status" value="1"/>
</dbReference>
<dbReference type="InterPro" id="IPR029063">
    <property type="entry name" value="SAM-dependent_MTases_sf"/>
</dbReference>
<organism evidence="1 2">
    <name type="scientific">Halorientalis regularis</name>
    <dbReference type="NCBI Taxonomy" id="660518"/>
    <lineage>
        <taxon>Archaea</taxon>
        <taxon>Methanobacteriati</taxon>
        <taxon>Methanobacteriota</taxon>
        <taxon>Stenosarchaea group</taxon>
        <taxon>Halobacteria</taxon>
        <taxon>Halobacteriales</taxon>
        <taxon>Haloarculaceae</taxon>
        <taxon>Halorientalis</taxon>
    </lineage>
</organism>
<accession>A0A1G7SK20</accession>
<gene>
    <name evidence="1" type="ORF">SAMN05216218_1194</name>
</gene>
<dbReference type="OrthoDB" id="326043at2157"/>
<dbReference type="STRING" id="660518.SAMN05216218_1194"/>
<evidence type="ECO:0008006" key="3">
    <source>
        <dbReference type="Google" id="ProtNLM"/>
    </source>
</evidence>
<dbReference type="EMBL" id="FNBK01000019">
    <property type="protein sequence ID" value="SDG23353.1"/>
    <property type="molecule type" value="Genomic_DNA"/>
</dbReference>
<proteinExistence type="predicted"/>
<dbReference type="AlphaFoldDB" id="A0A1G7SK20"/>
<dbReference type="SUPFAM" id="SSF53335">
    <property type="entry name" value="S-adenosyl-L-methionine-dependent methyltransferases"/>
    <property type="match status" value="1"/>
</dbReference>
<sequence length="252" mass="27988">MVSITYRIADALETLHSHPNNSVSLIHLDDAWARPMRNGQFGVEYPTHTFSKSDDHHDDHDTSLTTSALIDAVHECLKPGGVLIADVDDWLLPRLWDYIQDTWGESRIRTGQVTELTQDGEPDRSTPGMYGSNGGYSVLFAWKQACPVPADHPVGSNLRLNIPCERQRENFGWGTAKPLAPYQSYLSQLTTSGDTVVVPCAGTAPLAIAAELEYDDGTPLTVECIDIEDEAKEAYERRRKTDLDRQASLSQF</sequence>
<name>A0A1G7SK20_9EURY</name>